<dbReference type="EC" id="3.6.4.12" evidence="2"/>
<dbReference type="InterPro" id="IPR001208">
    <property type="entry name" value="MCM_dom"/>
</dbReference>
<dbReference type="InterPro" id="IPR027417">
    <property type="entry name" value="P-loop_NTPase"/>
</dbReference>
<comment type="subcellular location">
    <subcellularLocation>
        <location evidence="1">Nucleus</location>
    </subcellularLocation>
</comment>
<dbReference type="STRING" id="3088.A0A383WEV4"/>
<gene>
    <name evidence="14" type="ORF">BQ4739_LOCUS15819</name>
</gene>
<evidence type="ECO:0000256" key="5">
    <source>
        <dbReference type="ARBA" id="ARBA00022801"/>
    </source>
</evidence>
<dbReference type="Pfam" id="PF17855">
    <property type="entry name" value="MCM_lid"/>
    <property type="match status" value="1"/>
</dbReference>
<keyword evidence="9" id="KW-0539">Nucleus</keyword>
<comment type="catalytic activity">
    <reaction evidence="10">
        <text>ATP + H2O = ADP + phosphate + H(+)</text>
        <dbReference type="Rhea" id="RHEA:13065"/>
        <dbReference type="ChEBI" id="CHEBI:15377"/>
        <dbReference type="ChEBI" id="CHEBI:15378"/>
        <dbReference type="ChEBI" id="CHEBI:30616"/>
        <dbReference type="ChEBI" id="CHEBI:43474"/>
        <dbReference type="ChEBI" id="CHEBI:456216"/>
        <dbReference type="EC" id="3.6.4.12"/>
    </reaction>
</comment>
<dbReference type="AlphaFoldDB" id="A0A383WEV4"/>
<evidence type="ECO:0000313" key="15">
    <source>
        <dbReference type="Proteomes" id="UP000256970"/>
    </source>
</evidence>
<dbReference type="GO" id="GO:0006271">
    <property type="term" value="P:DNA strand elongation involved in DNA replication"/>
    <property type="evidence" value="ECO:0007669"/>
    <property type="project" value="TreeGrafter"/>
</dbReference>
<keyword evidence="7 11" id="KW-0067">ATP-binding</keyword>
<dbReference type="InterPro" id="IPR041562">
    <property type="entry name" value="MCM_lid"/>
</dbReference>
<organism evidence="14 15">
    <name type="scientific">Tetradesmus obliquus</name>
    <name type="common">Green alga</name>
    <name type="synonym">Acutodesmus obliquus</name>
    <dbReference type="NCBI Taxonomy" id="3088"/>
    <lineage>
        <taxon>Eukaryota</taxon>
        <taxon>Viridiplantae</taxon>
        <taxon>Chlorophyta</taxon>
        <taxon>core chlorophytes</taxon>
        <taxon>Chlorophyceae</taxon>
        <taxon>CS clade</taxon>
        <taxon>Sphaeropleales</taxon>
        <taxon>Scenedesmaceae</taxon>
        <taxon>Tetradesmus</taxon>
    </lineage>
</organism>
<dbReference type="SUPFAM" id="SSF50249">
    <property type="entry name" value="Nucleic acid-binding proteins"/>
    <property type="match status" value="1"/>
</dbReference>
<dbReference type="GO" id="GO:0005524">
    <property type="term" value="F:ATP binding"/>
    <property type="evidence" value="ECO:0007669"/>
    <property type="project" value="UniProtKB-KW"/>
</dbReference>
<dbReference type="PROSITE" id="PS00847">
    <property type="entry name" value="MCM_1"/>
    <property type="match status" value="1"/>
</dbReference>
<dbReference type="SMART" id="SM00382">
    <property type="entry name" value="AAA"/>
    <property type="match status" value="1"/>
</dbReference>
<evidence type="ECO:0000256" key="1">
    <source>
        <dbReference type="ARBA" id="ARBA00004123"/>
    </source>
</evidence>
<dbReference type="InterPro" id="IPR033762">
    <property type="entry name" value="MCM_OB"/>
</dbReference>
<dbReference type="EMBL" id="FNXT01001235">
    <property type="protein sequence ID" value="SZX75534.1"/>
    <property type="molecule type" value="Genomic_DNA"/>
</dbReference>
<feature type="region of interest" description="Disordered" evidence="12">
    <location>
        <begin position="475"/>
        <end position="496"/>
    </location>
</feature>
<dbReference type="GO" id="GO:0005634">
    <property type="term" value="C:nucleus"/>
    <property type="evidence" value="ECO:0007669"/>
    <property type="project" value="UniProtKB-SubCell"/>
</dbReference>
<dbReference type="SUPFAM" id="SSF52540">
    <property type="entry name" value="P-loop containing nucleoside triphosphate hydrolases"/>
    <property type="match status" value="1"/>
</dbReference>
<dbReference type="Pfam" id="PF00493">
    <property type="entry name" value="MCM"/>
    <property type="match status" value="2"/>
</dbReference>
<evidence type="ECO:0000256" key="7">
    <source>
        <dbReference type="ARBA" id="ARBA00022840"/>
    </source>
</evidence>
<dbReference type="Pfam" id="PF14551">
    <property type="entry name" value="MCM_N"/>
    <property type="match status" value="1"/>
</dbReference>
<feature type="compositionally biased region" description="Low complexity" evidence="12">
    <location>
        <begin position="483"/>
        <end position="496"/>
    </location>
</feature>
<dbReference type="Proteomes" id="UP000256970">
    <property type="component" value="Unassembled WGS sequence"/>
</dbReference>
<dbReference type="InterPro" id="IPR027925">
    <property type="entry name" value="MCM_N"/>
</dbReference>
<reference evidence="14 15" key="1">
    <citation type="submission" date="2016-10" db="EMBL/GenBank/DDBJ databases">
        <authorList>
            <person name="Cai Z."/>
        </authorList>
    </citation>
    <scope>NUCLEOTIDE SEQUENCE [LARGE SCALE GENOMIC DNA]</scope>
</reference>
<dbReference type="Pfam" id="PF17207">
    <property type="entry name" value="MCM_OB"/>
    <property type="match status" value="1"/>
</dbReference>
<dbReference type="InterPro" id="IPR031327">
    <property type="entry name" value="MCM"/>
</dbReference>
<dbReference type="Gene3D" id="3.40.50.300">
    <property type="entry name" value="P-loop containing nucleotide triphosphate hydrolases"/>
    <property type="match status" value="2"/>
</dbReference>
<dbReference type="PANTHER" id="PTHR11630:SF26">
    <property type="entry name" value="DNA REPLICATION LICENSING FACTOR MCM7"/>
    <property type="match status" value="1"/>
</dbReference>
<dbReference type="GO" id="GO:0016887">
    <property type="term" value="F:ATP hydrolysis activity"/>
    <property type="evidence" value="ECO:0007669"/>
    <property type="project" value="RHEA"/>
</dbReference>
<protein>
    <recommendedName>
        <fullName evidence="2">DNA helicase</fullName>
        <ecNumber evidence="2">3.6.4.12</ecNumber>
    </recommendedName>
</protein>
<dbReference type="GO" id="GO:0006270">
    <property type="term" value="P:DNA replication initiation"/>
    <property type="evidence" value="ECO:0007669"/>
    <property type="project" value="TreeGrafter"/>
</dbReference>
<keyword evidence="8 11" id="KW-0238">DNA-binding</keyword>
<dbReference type="PRINTS" id="PR01657">
    <property type="entry name" value="MCMFAMILY"/>
</dbReference>
<keyword evidence="5" id="KW-0378">Hydrolase</keyword>
<name>A0A383WEV4_TETOB</name>
<dbReference type="Gene3D" id="2.40.50.140">
    <property type="entry name" value="Nucleic acid-binding proteins"/>
    <property type="match status" value="1"/>
</dbReference>
<evidence type="ECO:0000313" key="14">
    <source>
        <dbReference type="EMBL" id="SZX75534.1"/>
    </source>
</evidence>
<dbReference type="GO" id="GO:0017116">
    <property type="term" value="F:single-stranded DNA helicase activity"/>
    <property type="evidence" value="ECO:0007669"/>
    <property type="project" value="TreeGrafter"/>
</dbReference>
<dbReference type="GO" id="GO:0003697">
    <property type="term" value="F:single-stranded DNA binding"/>
    <property type="evidence" value="ECO:0007669"/>
    <property type="project" value="TreeGrafter"/>
</dbReference>
<keyword evidence="4 11" id="KW-0547">Nucleotide-binding</keyword>
<keyword evidence="15" id="KW-1185">Reference proteome</keyword>
<evidence type="ECO:0000256" key="2">
    <source>
        <dbReference type="ARBA" id="ARBA00012551"/>
    </source>
</evidence>
<keyword evidence="3" id="KW-0235">DNA replication</keyword>
<evidence type="ECO:0000256" key="6">
    <source>
        <dbReference type="ARBA" id="ARBA00022806"/>
    </source>
</evidence>
<comment type="similarity">
    <text evidence="11">Belongs to the MCM family.</text>
</comment>
<proteinExistence type="inferred from homology"/>
<dbReference type="Gene3D" id="3.30.1640.10">
    <property type="entry name" value="mini-chromosome maintenance (MCM) complex, chain A, domain 1"/>
    <property type="match status" value="1"/>
</dbReference>
<feature type="domain" description="MCM C-terminal AAA(+) ATPase" evidence="13">
    <location>
        <begin position="379"/>
        <end position="625"/>
    </location>
</feature>
<evidence type="ECO:0000256" key="11">
    <source>
        <dbReference type="RuleBase" id="RU004070"/>
    </source>
</evidence>
<accession>A0A383WEV4</accession>
<dbReference type="SMART" id="SM00350">
    <property type="entry name" value="MCM"/>
    <property type="match status" value="1"/>
</dbReference>
<sequence length="840" mass="91419">MASQGGTQARQMTRDEEKEHIVTFLMNYQDPKSGRNKYIDRLQKIANRESRTLPIELDDLRDFLQHMPGSGGLVGEIKGNTQHYLGVIAEAADAQLASLSVTGAVPADIYDTLLEAREAQIAKNREKNQTGGMVDTSAPIDQQNINKLPPALLRRYDVYIHAEKRIPAPDKDLAAAAAPAAAGGKAGAATQEHLITPLRRVSAQHIGKLVRVRGMVTHVTDVKPLASVLTYLDEDSNTEVYQEVAGRSFMPLQFSRKPDGSKWNKEPLLQTRGSKFIKFQEARIQEMPDEVPPGATPRCISVHLRGDITRSAKAGDTVCIGGIFLPEPFTGWKALRAGLLASTYLEVQEVQQLKETYDEALVSDEDVAAIEELGRQGGLFERLAASIAPEIYGMLEVKKALLLQMVGGVGREFPGSGMKLRGDIHICLMGDPGVAKSQLLKHVAKVAPRAVYTTGKGSSGVGLTAAVVRNQCHTGRGENRRFSSSSSSSSSSSRSSSLSVGLTAAVVRNQVTKELVLEGGALVLADKGICCIDEFDKMEEADRTNIHEVMEQQTVSIAKAGITTTLNTRTTILAAANPAYGRWNRRRSPGDNINMPPALLSRFDIMWLLLDETDEQNDMRLAAHIINVHQGRVGTAAAAAAAAAGSSSAVPPEGALIPPRLLRAYITLARRQQPAIPQELTDYVAAHYVEARGQEASELGERGAYITPRTLMSILRLSQAVAKLRFDDNVVRSDIDAAIALMRASQASIEPELAKRTREDPVSRLYMAIKDWAVKMRTPLVPWETIESCATNAVITGDTRRDIISATLEEYAAISVWIIKRDRQGRTVGVEFAEEDIAMA</sequence>
<evidence type="ECO:0000259" key="13">
    <source>
        <dbReference type="PROSITE" id="PS50051"/>
    </source>
</evidence>
<evidence type="ECO:0000256" key="8">
    <source>
        <dbReference type="ARBA" id="ARBA00023125"/>
    </source>
</evidence>
<evidence type="ECO:0000256" key="4">
    <source>
        <dbReference type="ARBA" id="ARBA00022741"/>
    </source>
</evidence>
<dbReference type="InterPro" id="IPR012340">
    <property type="entry name" value="NA-bd_OB-fold"/>
</dbReference>
<evidence type="ECO:0000256" key="12">
    <source>
        <dbReference type="SAM" id="MobiDB-lite"/>
    </source>
</evidence>
<dbReference type="InterPro" id="IPR003593">
    <property type="entry name" value="AAA+_ATPase"/>
</dbReference>
<evidence type="ECO:0000256" key="10">
    <source>
        <dbReference type="ARBA" id="ARBA00047995"/>
    </source>
</evidence>
<keyword evidence="6" id="KW-0347">Helicase</keyword>
<dbReference type="GO" id="GO:0042555">
    <property type="term" value="C:MCM complex"/>
    <property type="evidence" value="ECO:0007669"/>
    <property type="project" value="TreeGrafter"/>
</dbReference>
<dbReference type="PROSITE" id="PS50051">
    <property type="entry name" value="MCM_2"/>
    <property type="match status" value="1"/>
</dbReference>
<dbReference type="PANTHER" id="PTHR11630">
    <property type="entry name" value="DNA REPLICATION LICENSING FACTOR MCM FAMILY MEMBER"/>
    <property type="match status" value="1"/>
</dbReference>
<evidence type="ECO:0000256" key="9">
    <source>
        <dbReference type="ARBA" id="ARBA00023242"/>
    </source>
</evidence>
<dbReference type="GO" id="GO:0000727">
    <property type="term" value="P:double-strand break repair via break-induced replication"/>
    <property type="evidence" value="ECO:0007669"/>
    <property type="project" value="TreeGrafter"/>
</dbReference>
<dbReference type="InterPro" id="IPR018525">
    <property type="entry name" value="MCM_CS"/>
</dbReference>
<evidence type="ECO:0000256" key="3">
    <source>
        <dbReference type="ARBA" id="ARBA00022705"/>
    </source>
</evidence>